<dbReference type="InterPro" id="IPR001254">
    <property type="entry name" value="Trypsin_dom"/>
</dbReference>
<evidence type="ECO:0000256" key="3">
    <source>
        <dbReference type="ARBA" id="ARBA00022692"/>
    </source>
</evidence>
<dbReference type="SUPFAM" id="SSF57424">
    <property type="entry name" value="LDL receptor-like module"/>
    <property type="match status" value="3"/>
</dbReference>
<evidence type="ECO:0000259" key="14">
    <source>
        <dbReference type="PROSITE" id="PS50024"/>
    </source>
</evidence>
<dbReference type="GO" id="GO:0016020">
    <property type="term" value="C:membrane"/>
    <property type="evidence" value="ECO:0007669"/>
    <property type="project" value="UniProtKB-SubCell"/>
</dbReference>
<evidence type="ECO:0000256" key="9">
    <source>
        <dbReference type="ARBA" id="ARBA00023157"/>
    </source>
</evidence>
<dbReference type="InterPro" id="IPR000082">
    <property type="entry name" value="SEA_dom"/>
</dbReference>
<evidence type="ECO:0000256" key="13">
    <source>
        <dbReference type="SAM" id="Phobius"/>
    </source>
</evidence>
<keyword evidence="9 10" id="KW-1015">Disulfide bond</keyword>
<dbReference type="PROSITE" id="PS00134">
    <property type="entry name" value="TRYPSIN_HIS"/>
    <property type="match status" value="1"/>
</dbReference>
<dbReference type="GO" id="GO:0004252">
    <property type="term" value="F:serine-type endopeptidase activity"/>
    <property type="evidence" value="ECO:0007669"/>
    <property type="project" value="InterPro"/>
</dbReference>
<feature type="domain" description="SEA" evidence="14">
    <location>
        <begin position="92"/>
        <end position="213"/>
    </location>
</feature>
<organism evidence="16 17">
    <name type="scientific">Cephus cinctus</name>
    <name type="common">Wheat stem sawfly</name>
    <dbReference type="NCBI Taxonomy" id="211228"/>
    <lineage>
        <taxon>Eukaryota</taxon>
        <taxon>Metazoa</taxon>
        <taxon>Ecdysozoa</taxon>
        <taxon>Arthropoda</taxon>
        <taxon>Hexapoda</taxon>
        <taxon>Insecta</taxon>
        <taxon>Pterygota</taxon>
        <taxon>Neoptera</taxon>
        <taxon>Endopterygota</taxon>
        <taxon>Hymenoptera</taxon>
        <taxon>Cephoidea</taxon>
        <taxon>Cephidae</taxon>
        <taxon>Cephus</taxon>
    </lineage>
</organism>
<keyword evidence="3 13" id="KW-0812">Transmembrane</keyword>
<dbReference type="PROSITE" id="PS50068">
    <property type="entry name" value="LDLRA_2"/>
    <property type="match status" value="3"/>
</dbReference>
<proteinExistence type="predicted"/>
<evidence type="ECO:0000256" key="7">
    <source>
        <dbReference type="ARBA" id="ARBA00022989"/>
    </source>
</evidence>
<evidence type="ECO:0000313" key="16">
    <source>
        <dbReference type="Proteomes" id="UP000694920"/>
    </source>
</evidence>
<evidence type="ECO:0000259" key="15">
    <source>
        <dbReference type="PROSITE" id="PS50240"/>
    </source>
</evidence>
<gene>
    <name evidence="17" type="primary">LOC107270868</name>
</gene>
<dbReference type="GeneID" id="107270868"/>
<evidence type="ECO:0000256" key="10">
    <source>
        <dbReference type="PROSITE-ProRule" id="PRU00124"/>
    </source>
</evidence>
<dbReference type="SUPFAM" id="SSF50494">
    <property type="entry name" value="Trypsin-like serine proteases"/>
    <property type="match status" value="1"/>
</dbReference>
<evidence type="ECO:0000256" key="4">
    <source>
        <dbReference type="ARBA" id="ARBA00022801"/>
    </source>
</evidence>
<feature type="disulfide bond" evidence="10">
    <location>
        <begin position="1317"/>
        <end position="1332"/>
    </location>
</feature>
<dbReference type="CDD" id="cd00190">
    <property type="entry name" value="Tryp_SPc"/>
    <property type="match status" value="1"/>
</dbReference>
<dbReference type="SUPFAM" id="SSF82671">
    <property type="entry name" value="SEA domain"/>
    <property type="match status" value="1"/>
</dbReference>
<keyword evidence="5 11" id="KW-0720">Serine protease</keyword>
<dbReference type="PROSITE" id="PS00135">
    <property type="entry name" value="TRYPSIN_SER"/>
    <property type="match status" value="1"/>
</dbReference>
<feature type="compositionally biased region" description="Basic and acidic residues" evidence="12">
    <location>
        <begin position="732"/>
        <end position="756"/>
    </location>
</feature>
<dbReference type="Pfam" id="PF00057">
    <property type="entry name" value="Ldl_recept_a"/>
    <property type="match status" value="2"/>
</dbReference>
<evidence type="ECO:0000256" key="6">
    <source>
        <dbReference type="ARBA" id="ARBA00022968"/>
    </source>
</evidence>
<evidence type="ECO:0000256" key="1">
    <source>
        <dbReference type="ARBA" id="ARBA00004606"/>
    </source>
</evidence>
<evidence type="ECO:0000256" key="8">
    <source>
        <dbReference type="ARBA" id="ARBA00023136"/>
    </source>
</evidence>
<accession>A0AAJ7RN02</accession>
<evidence type="ECO:0000313" key="17">
    <source>
        <dbReference type="RefSeq" id="XP_024943931.1"/>
    </source>
</evidence>
<dbReference type="SMART" id="SM00020">
    <property type="entry name" value="Tryp_SPc"/>
    <property type="match status" value="1"/>
</dbReference>
<dbReference type="Gene3D" id="2.40.10.10">
    <property type="entry name" value="Trypsin-like serine proteases"/>
    <property type="match status" value="2"/>
</dbReference>
<dbReference type="PROSITE" id="PS50240">
    <property type="entry name" value="TRYPSIN_DOM"/>
    <property type="match status" value="1"/>
</dbReference>
<keyword evidence="6" id="KW-0735">Signal-anchor</keyword>
<feature type="disulfide bond" evidence="10">
    <location>
        <begin position="1386"/>
        <end position="1401"/>
    </location>
</feature>
<dbReference type="CDD" id="cd00112">
    <property type="entry name" value="LDLa"/>
    <property type="match status" value="3"/>
</dbReference>
<dbReference type="InterPro" id="IPR036055">
    <property type="entry name" value="LDL_receptor-like_sf"/>
</dbReference>
<feature type="transmembrane region" description="Helical" evidence="13">
    <location>
        <begin position="59"/>
        <end position="82"/>
    </location>
</feature>
<name>A0AAJ7RN02_CEPCN</name>
<dbReference type="PANTHER" id="PTHR24252:SF7">
    <property type="entry name" value="HYALIN"/>
    <property type="match status" value="1"/>
</dbReference>
<dbReference type="Pfam" id="PF00089">
    <property type="entry name" value="Trypsin"/>
    <property type="match status" value="1"/>
</dbReference>
<feature type="region of interest" description="Disordered" evidence="12">
    <location>
        <begin position="970"/>
        <end position="989"/>
    </location>
</feature>
<feature type="disulfide bond" evidence="10">
    <location>
        <begin position="1931"/>
        <end position="1949"/>
    </location>
</feature>
<dbReference type="InterPro" id="IPR018114">
    <property type="entry name" value="TRYPSIN_HIS"/>
</dbReference>
<dbReference type="InterPro" id="IPR001314">
    <property type="entry name" value="Peptidase_S1A"/>
</dbReference>
<evidence type="ECO:0000256" key="12">
    <source>
        <dbReference type="SAM" id="MobiDB-lite"/>
    </source>
</evidence>
<keyword evidence="2 11" id="KW-0645">Protease</keyword>
<keyword evidence="4 11" id="KW-0378">Hydrolase</keyword>
<evidence type="ECO:0000256" key="11">
    <source>
        <dbReference type="RuleBase" id="RU363034"/>
    </source>
</evidence>
<dbReference type="InterPro" id="IPR023415">
    <property type="entry name" value="LDLR_class-A_CS"/>
</dbReference>
<dbReference type="Gene3D" id="4.10.400.10">
    <property type="entry name" value="Low-density Lipoprotein Receptor"/>
    <property type="match status" value="2"/>
</dbReference>
<comment type="subcellular location">
    <subcellularLocation>
        <location evidence="1">Membrane</location>
        <topology evidence="1">Single-pass type II membrane protein</topology>
    </subcellularLocation>
</comment>
<sequence>MASICGSSKSHPGLTTSSFYRPGAYPYQSEYYLPPRSAWSRVPPPKTNKANSKWKIGSAMLIISAMLVLVAVLAIAGLALWMGALRTDSKDAVIGFTCSFRIVRGERYNPMLKLNTSMVFREKERKYKNIFELLFRRSIIGASYKQTVIDKFENGTLKVFFRLYLDRRKIPRSITNVEDVIEDIIVKETYSTTSLFKTMELDLNSISIKRINPDAENSQKVGQQRNTMITKNGLLRTNRNNSLVTSSKPKMKPVKMEPNEAEIDFTNIPTIQGTYMATKINETVTKEPKIAETSRTTITSTSTVAITELPVIDTTVPYFSKTSEKLAVTKSNYRTSTVLGETTTEKIVDDLFKDFVNPDFETSPWRPIIPGYINTGSKLHPERTKPSSQLDSIISDVPIIESDSVKKDGKVSSSKIPDDTKKVDEKIEEKVTVKSTVTTNIPEFHDFAIALPDSGIVSVEDTDFPQDRIVPQEMVNFRVNSKFKNKIPEVEEQVTNFNRQETDNIKHNVDLEVAGQIPQETYNVHLSTISGFGKIDSSLLESKINDKKITSTFTTKTVPRFTERPEVQNFEIKQKNGTPEFPTIFSLPTLAITTPSATIKPIFPNYKESSSTVPPNLKISGVGIAEPILDTEIELEGRNRFSETEAIIESADGMQDRKVDQFQPIYTSYRTPDLNGAAKPSLLENPGTLKPFRHTIPFDKIASAIDNEDDNFEPAIVLQPFSNTNTTQKAIIDTEKSKRDNEKPKNDKDPKIEIPKTKITSSSDNLKEKLNLIQSNITEEFTTLESEKTENTKKIENLVNTSTPSYKKVQIELKYHEPITADSGESTESLIRNPETPLKSAKIELSEQHKPITNKHTAVIDDEKMLKLTTTELYSEILHPHQNNIEKLTATEPSIDSQPAKLTATSLRNLTFVEIDTVKHTPGEVKESVYELPEVNGTSSVSANETSKKIYNDTLKANVVQDLVTLAPAKSNTGVGRPVRPRPKPDELKNLRKNIKNNNTVHHQSSSMKNTDSVLLEQLFSLQNDRKDPVRRDSADQEKELLKEQIPVSDFEQIVEVVTSISTKISSNVNDKVLMKLVVSNTTSIPVINTVSHSNVNKFEFPAVNRGSEINHGFDEIDDLSREEGVTAVDKEEIIDSEVEEIVNTTKHIVWTEQKAPLISADLRKTTQTSDRKISNSERDQMLLEKLKEFAEVRTDDDIGMVNTKNKNGNNGIHFQNISDTQIRNQSTDSYQTLPNFEDLKKIADISTGNETALKNTTSNFTFSRDGVQIFTKVFNKADERVDKMISTTEENRLKNSQKCIGFQCNDGLCLPSGARCNMLRECQNSEDELNCSCADFLKAQLLNHKICDGIADCWDYSDETDCDWCQHGHFVCGNSRSCIEHSKVCDGFRDCPGGEDEKKCAALIEDNEQQSYEGYNPSLKKNNTDLLSKEMLNDEEIAVKEPNPNSDIDQIEVDQEAVESSILETTTFRIIVNDGTGDHVSAEISDQKTEADRSRPKELAAYTQMKTKNNPEMALVSGREISSGSKDNVVHENAYIAGTDLNIHSANRKEVNSYSDRGFLSVRKNGQWGKLCLGGMNNLLQERQAIWTIEDLGRAVCKAITYQDYERVEKVTEENPKPNRLYYSLSYSEKFTDKTSLTFKSSDCPSGEVLRVKCKNLECGIRTQVPTQARWPFSRRSRIVGGGSSSAGSWPWQVALYKEGDYQCGGALINDKWIVSAAHCFYHAQSEYWVARIGTTRRGSFPSPHEQLIKLDHIALHPDYVDNGFINDIALLRLEKSAAFGDYVRPICLPDAEPKSGTTCTVTGWGQLFEIGRIFPDTLQEVELPVISTEDCRRKTLFLPLYKITSGMLCAGLKDGGRDACLGDSGGPLVCAESDNKYTLQGITSNGYGCARPGRPGVYTKVHHYLPWIERIISKNDIQSSVSSCKGHRCPLGECLPKSRICNGFLECSDGSDESGCIGS</sequence>
<dbReference type="PROSITE" id="PS50024">
    <property type="entry name" value="SEA"/>
    <property type="match status" value="1"/>
</dbReference>
<keyword evidence="7 13" id="KW-1133">Transmembrane helix</keyword>
<dbReference type="PRINTS" id="PR00722">
    <property type="entry name" value="CHYMOTRYPSIN"/>
</dbReference>
<comment type="caution">
    <text evidence="10">Lacks conserved residue(s) required for the propagation of feature annotation.</text>
</comment>
<dbReference type="SMART" id="SM00192">
    <property type="entry name" value="LDLa"/>
    <property type="match status" value="3"/>
</dbReference>
<feature type="region of interest" description="Disordered" evidence="12">
    <location>
        <begin position="727"/>
        <end position="761"/>
    </location>
</feature>
<evidence type="ECO:0000256" key="5">
    <source>
        <dbReference type="ARBA" id="ARBA00022825"/>
    </source>
</evidence>
<feature type="domain" description="Peptidase S1" evidence="15">
    <location>
        <begin position="1680"/>
        <end position="1915"/>
    </location>
</feature>
<dbReference type="PANTHER" id="PTHR24252">
    <property type="entry name" value="ACROSIN-RELATED"/>
    <property type="match status" value="1"/>
</dbReference>
<dbReference type="InterPro" id="IPR009003">
    <property type="entry name" value="Peptidase_S1_PA"/>
</dbReference>
<dbReference type="PROSITE" id="PS01209">
    <property type="entry name" value="LDLRA_1"/>
    <property type="match status" value="2"/>
</dbReference>
<feature type="disulfide bond" evidence="10">
    <location>
        <begin position="1305"/>
        <end position="1323"/>
    </location>
</feature>
<keyword evidence="16" id="KW-1185">Reference proteome</keyword>
<feature type="disulfide bond" evidence="10">
    <location>
        <begin position="1943"/>
        <end position="1958"/>
    </location>
</feature>
<dbReference type="Pfam" id="PF01390">
    <property type="entry name" value="SEA"/>
    <property type="match status" value="1"/>
</dbReference>
<dbReference type="FunFam" id="2.40.10.10:FF:000003">
    <property type="entry name" value="Transmembrane serine protease 3"/>
    <property type="match status" value="1"/>
</dbReference>
<protein>
    <submittedName>
        <fullName evidence="17">Uncharacterized protein LOC107270868 isoform X1</fullName>
    </submittedName>
</protein>
<evidence type="ECO:0000256" key="2">
    <source>
        <dbReference type="ARBA" id="ARBA00022670"/>
    </source>
</evidence>
<dbReference type="RefSeq" id="XP_024943931.1">
    <property type="nucleotide sequence ID" value="XM_025088163.1"/>
</dbReference>
<dbReference type="GO" id="GO:0006508">
    <property type="term" value="P:proteolysis"/>
    <property type="evidence" value="ECO:0007669"/>
    <property type="project" value="UniProtKB-KW"/>
</dbReference>
<reference evidence="17" key="1">
    <citation type="submission" date="2025-08" db="UniProtKB">
        <authorList>
            <consortium name="RefSeq"/>
        </authorList>
    </citation>
    <scope>IDENTIFICATION</scope>
</reference>
<keyword evidence="8 13" id="KW-0472">Membrane</keyword>
<dbReference type="InterPro" id="IPR036364">
    <property type="entry name" value="SEA_dom_sf"/>
</dbReference>
<dbReference type="InterPro" id="IPR002172">
    <property type="entry name" value="LDrepeatLR_classA_rpt"/>
</dbReference>
<dbReference type="Proteomes" id="UP000694920">
    <property type="component" value="Unplaced"/>
</dbReference>
<dbReference type="InterPro" id="IPR043504">
    <property type="entry name" value="Peptidase_S1_PA_chymotrypsin"/>
</dbReference>
<dbReference type="InterPro" id="IPR033116">
    <property type="entry name" value="TRYPSIN_SER"/>
</dbReference>